<feature type="transmembrane region" description="Helical" evidence="2">
    <location>
        <begin position="284"/>
        <end position="302"/>
    </location>
</feature>
<accession>A0A2J6WH05</accession>
<dbReference type="GO" id="GO:0016887">
    <property type="term" value="F:ATP hydrolysis activity"/>
    <property type="evidence" value="ECO:0007669"/>
    <property type="project" value="InterPro"/>
</dbReference>
<dbReference type="SUPFAM" id="SSF52540">
    <property type="entry name" value="P-loop containing nucleoside triphosphate hydrolases"/>
    <property type="match status" value="1"/>
</dbReference>
<evidence type="ECO:0000313" key="5">
    <source>
        <dbReference type="Proteomes" id="UP000242881"/>
    </source>
</evidence>
<keyword evidence="2" id="KW-0472">Membrane</keyword>
<dbReference type="Proteomes" id="UP000242881">
    <property type="component" value="Unassembled WGS sequence"/>
</dbReference>
<sequence>MYNEYFGFTENPFKITPDPEYIYLSLKHEEAIELIEYGIRNRKGFMSLVGEVGTGKSTIVRYLVRKLPDLYISLILNPFLAPEELLYSIARDFGIDVSMCFNTGDIYSEMSKFLVDCYKNGKNAVVMIDEAQNLSFESFEIVRQLSNIELENDKLLQILLVGQPELEDVLVKENLRQLNQRISIRAKLTNFDQDDTENYINHRISIAAGVRKYIFDKSSIKKIYKYTKGNPREINQLCDLSLIIAMGDRKKRVDGSILDRAAKNYYLKKSKDGTNLTKIRYKSITAILFFFIMAVGVVFFLFPDLNFNSANQSKVNLISINKNIMDNKSNGKPKQDNFTDNNSKSDSKNNELDNNSNKLDNNSSILPIIVNQVAVSKEITKDNQSNIKSNGSNSKNDTVCLYVKKNINLREAPSFKSKVSLILIKNKKYIIDKYEYRGEWVYINFKEAHGYLYNSENLFILKGCTENE</sequence>
<dbReference type="PANTHER" id="PTHR35894:SF1">
    <property type="entry name" value="PHOSPHORIBULOKINASE _ URIDINE KINASE FAMILY"/>
    <property type="match status" value="1"/>
</dbReference>
<dbReference type="PANTHER" id="PTHR35894">
    <property type="entry name" value="GENERAL SECRETION PATHWAY PROTEIN A-RELATED"/>
    <property type="match status" value="1"/>
</dbReference>
<evidence type="ECO:0000313" key="4">
    <source>
        <dbReference type="EMBL" id="PMP69652.1"/>
    </source>
</evidence>
<dbReference type="InterPro" id="IPR052026">
    <property type="entry name" value="ExeA_AAA_ATPase_DNA-bind"/>
</dbReference>
<comment type="caution">
    <text evidence="4">The sequence shown here is derived from an EMBL/GenBank/DDBJ whole genome shotgun (WGS) entry which is preliminary data.</text>
</comment>
<protein>
    <recommendedName>
        <fullName evidence="3">ORC1/DEAH AAA+ ATPase domain-containing protein</fullName>
    </recommendedName>
</protein>
<dbReference type="EMBL" id="PNIN01000066">
    <property type="protein sequence ID" value="PMP69652.1"/>
    <property type="molecule type" value="Genomic_DNA"/>
</dbReference>
<feature type="compositionally biased region" description="Basic and acidic residues" evidence="1">
    <location>
        <begin position="333"/>
        <end position="351"/>
    </location>
</feature>
<evidence type="ECO:0000256" key="2">
    <source>
        <dbReference type="SAM" id="Phobius"/>
    </source>
</evidence>
<keyword evidence="2" id="KW-0812">Transmembrane</keyword>
<evidence type="ECO:0000256" key="1">
    <source>
        <dbReference type="SAM" id="MobiDB-lite"/>
    </source>
</evidence>
<reference evidence="4 5" key="1">
    <citation type="submission" date="2018-01" db="EMBL/GenBank/DDBJ databases">
        <title>Metagenomic assembled genomes from two thermal pools in the Uzon Caldera, Kamchatka, Russia.</title>
        <authorList>
            <person name="Wilkins L."/>
            <person name="Ettinger C."/>
        </authorList>
    </citation>
    <scope>NUCLEOTIDE SEQUENCE [LARGE SCALE GENOMIC DNA]</scope>
    <source>
        <strain evidence="4">ZAV-05</strain>
    </source>
</reference>
<keyword evidence="2" id="KW-1133">Transmembrane helix</keyword>
<dbReference type="Pfam" id="PF13401">
    <property type="entry name" value="AAA_22"/>
    <property type="match status" value="1"/>
</dbReference>
<evidence type="ECO:0000259" key="3">
    <source>
        <dbReference type="Pfam" id="PF13401"/>
    </source>
</evidence>
<organism evidence="4 5">
    <name type="scientific">Calditerrivibrio nitroreducens</name>
    <dbReference type="NCBI Taxonomy" id="477976"/>
    <lineage>
        <taxon>Bacteria</taxon>
        <taxon>Pseudomonadati</taxon>
        <taxon>Deferribacterota</taxon>
        <taxon>Deferribacteres</taxon>
        <taxon>Deferribacterales</taxon>
        <taxon>Calditerrivibrionaceae</taxon>
    </lineage>
</organism>
<dbReference type="InterPro" id="IPR049945">
    <property type="entry name" value="AAA_22"/>
</dbReference>
<feature type="domain" description="ORC1/DEAH AAA+ ATPase" evidence="3">
    <location>
        <begin position="41"/>
        <end position="170"/>
    </location>
</feature>
<dbReference type="InterPro" id="IPR027417">
    <property type="entry name" value="P-loop_NTPase"/>
</dbReference>
<dbReference type="Gene3D" id="3.40.50.300">
    <property type="entry name" value="P-loop containing nucleotide triphosphate hydrolases"/>
    <property type="match status" value="1"/>
</dbReference>
<proteinExistence type="predicted"/>
<gene>
    <name evidence="4" type="ORF">C0187_06630</name>
</gene>
<feature type="region of interest" description="Disordered" evidence="1">
    <location>
        <begin position="326"/>
        <end position="359"/>
    </location>
</feature>
<dbReference type="AlphaFoldDB" id="A0A2J6WH05"/>
<name>A0A2J6WH05_9BACT</name>